<keyword evidence="3" id="KW-0964">Secreted</keyword>
<evidence type="ECO:0000256" key="4">
    <source>
        <dbReference type="ARBA" id="ARBA00022729"/>
    </source>
</evidence>
<dbReference type="GO" id="GO:0009986">
    <property type="term" value="C:cell surface"/>
    <property type="evidence" value="ECO:0007669"/>
    <property type="project" value="InterPro"/>
</dbReference>
<comment type="similarity">
    <text evidence="2">Belongs to the nematode transthyretin-like family.</text>
</comment>
<protein>
    <recommendedName>
        <fullName evidence="7">EGF-like domain-containing protein</fullName>
    </recommendedName>
</protein>
<dbReference type="InterPro" id="IPR001534">
    <property type="entry name" value="Transthyretin-like"/>
</dbReference>
<evidence type="ECO:0000313" key="9">
    <source>
        <dbReference type="Proteomes" id="UP000494206"/>
    </source>
</evidence>
<accession>A0A8S1E928</accession>
<name>A0A8S1E928_9PELO</name>
<dbReference type="InterPro" id="IPR002049">
    <property type="entry name" value="LE_dom"/>
</dbReference>
<dbReference type="PANTHER" id="PTHR21700">
    <property type="entry name" value="TRANSTHYRETIN-LIKE FAMILY PROTEIN-RELATED"/>
    <property type="match status" value="1"/>
</dbReference>
<evidence type="ECO:0000256" key="2">
    <source>
        <dbReference type="ARBA" id="ARBA00010112"/>
    </source>
</evidence>
<evidence type="ECO:0000256" key="3">
    <source>
        <dbReference type="ARBA" id="ARBA00022525"/>
    </source>
</evidence>
<sequence length="396" mass="44643">MLPIILLISLLALSSEAVFTQFVGVKGVLMCGDKPLANTKVKLYDDDSGPDLDDLLAEGTTDSLGQFLLSGHTSEVMTIDPKLNIYHDCDDGITPCQRKVTFNIPKAFVSSGENAKMFFNIGQVNMQIEFEVLQKRDIASNIALDDPNARCRNGGIYTGGICHCIHPHTGKSCEHFACVHGISVGLRYDPESLLFAEPCICDSGWAGELCTYKPDDKCQDRGEWKNNRCECIGFFFGSECQYTSRCVEGKILHGRCICNDRFEGDYCDRIICDFGTPNFFNRSLSCICPEKYTGRHCNQCKKTGPLVEKYPVCTFSIAKKKTYEHAMEIRRKAKAQMRKRIWIISVCVLALAIVAAFAFCVHMVHRDAKKAEEERRNRMRDERHILLTNQVKLQKL</sequence>
<organism evidence="8 9">
    <name type="scientific">Caenorhabditis bovis</name>
    <dbReference type="NCBI Taxonomy" id="2654633"/>
    <lineage>
        <taxon>Eukaryota</taxon>
        <taxon>Metazoa</taxon>
        <taxon>Ecdysozoa</taxon>
        <taxon>Nematoda</taxon>
        <taxon>Chromadorea</taxon>
        <taxon>Rhabditida</taxon>
        <taxon>Rhabditina</taxon>
        <taxon>Rhabditomorpha</taxon>
        <taxon>Rhabditoidea</taxon>
        <taxon>Rhabditidae</taxon>
        <taxon>Peloderinae</taxon>
        <taxon>Caenorhabditis</taxon>
    </lineage>
</organism>
<dbReference type="PANTHER" id="PTHR21700:SF117">
    <property type="entry name" value="TRANSTHYRETIN-LIKE PROTEIN 33"/>
    <property type="match status" value="1"/>
</dbReference>
<dbReference type="AlphaFoldDB" id="A0A8S1E928"/>
<comment type="subcellular location">
    <subcellularLocation>
        <location evidence="1">Secreted</location>
    </subcellularLocation>
</comment>
<evidence type="ECO:0000256" key="1">
    <source>
        <dbReference type="ARBA" id="ARBA00004613"/>
    </source>
</evidence>
<keyword evidence="9" id="KW-1185">Reference proteome</keyword>
<dbReference type="PROSITE" id="PS00022">
    <property type="entry name" value="EGF_1"/>
    <property type="match status" value="2"/>
</dbReference>
<evidence type="ECO:0000259" key="7">
    <source>
        <dbReference type="PROSITE" id="PS00022"/>
    </source>
</evidence>
<dbReference type="OrthoDB" id="6130531at2759"/>
<dbReference type="Pfam" id="PF00053">
    <property type="entry name" value="EGF_laminin"/>
    <property type="match status" value="1"/>
</dbReference>
<gene>
    <name evidence="8" type="ORF">CBOVIS_LOCUS581</name>
</gene>
<keyword evidence="4 6" id="KW-0732">Signal</keyword>
<dbReference type="Pfam" id="PF01060">
    <property type="entry name" value="TTR-52"/>
    <property type="match status" value="1"/>
</dbReference>
<feature type="signal peptide" evidence="6">
    <location>
        <begin position="1"/>
        <end position="17"/>
    </location>
</feature>
<feature type="domain" description="EGF-like" evidence="7">
    <location>
        <begin position="162"/>
        <end position="173"/>
    </location>
</feature>
<dbReference type="Proteomes" id="UP000494206">
    <property type="component" value="Unassembled WGS sequence"/>
</dbReference>
<dbReference type="EMBL" id="CADEPM010000001">
    <property type="protein sequence ID" value="CAB3397114.1"/>
    <property type="molecule type" value="Genomic_DNA"/>
</dbReference>
<feature type="transmembrane region" description="Helical" evidence="5">
    <location>
        <begin position="341"/>
        <end position="361"/>
    </location>
</feature>
<evidence type="ECO:0000313" key="8">
    <source>
        <dbReference type="EMBL" id="CAB3397114.1"/>
    </source>
</evidence>
<feature type="chain" id="PRO_5035903795" description="EGF-like domain-containing protein" evidence="6">
    <location>
        <begin position="18"/>
        <end position="396"/>
    </location>
</feature>
<evidence type="ECO:0000256" key="6">
    <source>
        <dbReference type="SAM" id="SignalP"/>
    </source>
</evidence>
<dbReference type="InterPro" id="IPR038479">
    <property type="entry name" value="Transthyretin-like_sf"/>
</dbReference>
<comment type="caution">
    <text evidence="8">The sequence shown here is derived from an EMBL/GenBank/DDBJ whole genome shotgun (WGS) entry which is preliminary data.</text>
</comment>
<keyword evidence="5" id="KW-1133">Transmembrane helix</keyword>
<proteinExistence type="inferred from homology"/>
<feature type="domain" description="EGF-like" evidence="7">
    <location>
        <begin position="286"/>
        <end position="297"/>
    </location>
</feature>
<dbReference type="InterPro" id="IPR000742">
    <property type="entry name" value="EGF"/>
</dbReference>
<dbReference type="Gene3D" id="2.60.40.3330">
    <property type="match status" value="1"/>
</dbReference>
<dbReference type="GO" id="GO:0005576">
    <property type="term" value="C:extracellular region"/>
    <property type="evidence" value="ECO:0007669"/>
    <property type="project" value="UniProtKB-SubCell"/>
</dbReference>
<reference evidence="8 9" key="1">
    <citation type="submission" date="2020-04" db="EMBL/GenBank/DDBJ databases">
        <authorList>
            <person name="Laetsch R D."/>
            <person name="Stevens L."/>
            <person name="Kumar S."/>
            <person name="Blaxter L. M."/>
        </authorList>
    </citation>
    <scope>NUCLEOTIDE SEQUENCE [LARGE SCALE GENOMIC DNA]</scope>
</reference>
<keyword evidence="5" id="KW-0812">Transmembrane</keyword>
<evidence type="ECO:0000256" key="5">
    <source>
        <dbReference type="SAM" id="Phobius"/>
    </source>
</evidence>
<keyword evidence="5" id="KW-0472">Membrane</keyword>